<dbReference type="Pfam" id="PF08030">
    <property type="entry name" value="NAD_binding_6"/>
    <property type="match status" value="1"/>
</dbReference>
<evidence type="ECO:0000256" key="1">
    <source>
        <dbReference type="ARBA" id="ARBA00022982"/>
    </source>
</evidence>
<dbReference type="PRINTS" id="PR00466">
    <property type="entry name" value="GP91PHOX"/>
</dbReference>
<keyword evidence="2" id="KW-0560">Oxidoreductase</keyword>
<dbReference type="InterPro" id="IPR050369">
    <property type="entry name" value="RBOH/FRE"/>
</dbReference>
<evidence type="ECO:0000313" key="5">
    <source>
        <dbReference type="EMBL" id="KXS16184.1"/>
    </source>
</evidence>
<dbReference type="InterPro" id="IPR013121">
    <property type="entry name" value="Fe_red_NAD-bd_6"/>
</dbReference>
<keyword evidence="1" id="KW-0813">Transport</keyword>
<feature type="domain" description="FAD-binding FR-type" evidence="4">
    <location>
        <begin position="1"/>
        <end position="143"/>
    </location>
</feature>
<reference evidence="5 6" key="1">
    <citation type="journal article" date="2015" name="Genome Biol. Evol.">
        <title>Phylogenomic analyses indicate that early fungi evolved digesting cell walls of algal ancestors of land plants.</title>
        <authorList>
            <person name="Chang Y."/>
            <person name="Wang S."/>
            <person name="Sekimoto S."/>
            <person name="Aerts A.L."/>
            <person name="Choi C."/>
            <person name="Clum A."/>
            <person name="LaButti K.M."/>
            <person name="Lindquist E.A."/>
            <person name="Yee Ngan C."/>
            <person name="Ohm R.A."/>
            <person name="Salamov A.A."/>
            <person name="Grigoriev I.V."/>
            <person name="Spatafora J.W."/>
            <person name="Berbee M.L."/>
        </authorList>
    </citation>
    <scope>NUCLEOTIDE SEQUENCE [LARGE SCALE GENOMIC DNA]</scope>
    <source>
        <strain evidence="5 6">JEL478</strain>
    </source>
</reference>
<dbReference type="PROSITE" id="PS51384">
    <property type="entry name" value="FAD_FR"/>
    <property type="match status" value="1"/>
</dbReference>
<dbReference type="Proteomes" id="UP000070544">
    <property type="component" value="Unassembled WGS sequence"/>
</dbReference>
<organism evidence="5 6">
    <name type="scientific">Gonapodya prolifera (strain JEL478)</name>
    <name type="common">Monoblepharis prolifera</name>
    <dbReference type="NCBI Taxonomy" id="1344416"/>
    <lineage>
        <taxon>Eukaryota</taxon>
        <taxon>Fungi</taxon>
        <taxon>Fungi incertae sedis</taxon>
        <taxon>Chytridiomycota</taxon>
        <taxon>Chytridiomycota incertae sedis</taxon>
        <taxon>Monoblepharidomycetes</taxon>
        <taxon>Monoblepharidales</taxon>
        <taxon>Gonapodyaceae</taxon>
        <taxon>Gonapodya</taxon>
    </lineage>
</organism>
<dbReference type="Gene3D" id="3.40.50.80">
    <property type="entry name" value="Nucleotide-binding domain of ferredoxin-NADP reductase (FNR) module"/>
    <property type="match status" value="1"/>
</dbReference>
<proteinExistence type="predicted"/>
<dbReference type="PANTHER" id="PTHR11972:SF153">
    <property type="entry name" value="SUPEROXIDE-GENERATING NADPH OXIDASE HEAVY CHAIN SUBUNIT A"/>
    <property type="match status" value="1"/>
</dbReference>
<keyword evidence="6" id="KW-1185">Reference proteome</keyword>
<name>A0A139AI06_GONPJ</name>
<dbReference type="GO" id="GO:0042554">
    <property type="term" value="P:superoxide anion generation"/>
    <property type="evidence" value="ECO:0007669"/>
    <property type="project" value="TreeGrafter"/>
</dbReference>
<dbReference type="EMBL" id="KQ965756">
    <property type="protein sequence ID" value="KXS16184.1"/>
    <property type="molecule type" value="Genomic_DNA"/>
</dbReference>
<dbReference type="InterPro" id="IPR017938">
    <property type="entry name" value="Riboflavin_synthase-like_b-brl"/>
</dbReference>
<dbReference type="PANTHER" id="PTHR11972">
    <property type="entry name" value="NADPH OXIDASE"/>
    <property type="match status" value="1"/>
</dbReference>
<dbReference type="GO" id="GO:0016175">
    <property type="term" value="F:superoxide-generating NAD(P)H oxidase activity"/>
    <property type="evidence" value="ECO:0007669"/>
    <property type="project" value="TreeGrafter"/>
</dbReference>
<accession>A0A139AI06</accession>
<protein>
    <recommendedName>
        <fullName evidence="4">FAD-binding FR-type domain-containing protein</fullName>
    </recommendedName>
</protein>
<dbReference type="GO" id="GO:0006952">
    <property type="term" value="P:defense response"/>
    <property type="evidence" value="ECO:0007669"/>
    <property type="project" value="TreeGrafter"/>
</dbReference>
<dbReference type="InterPro" id="IPR013112">
    <property type="entry name" value="FAD-bd_8"/>
</dbReference>
<dbReference type="STRING" id="1344416.A0A139AI06"/>
<sequence length="312" mass="34507">VKSNKKFSYKAGQYLYLCCPDVTTTEWHPFTITSAPEEPHLTLHIRCRPEFNWTPKLRDHVIAAIAKMKAAGTTPAQPDLVRSAALPSSPGLAEVDASSRAGMVDEEEKGQARLSVKTGPPTPPEDRMPTLKIDGPYGSASEEVFDYNTVVLVGAGIGVTPFASVIKSINLRTTASAMTARAGAEQPRLLKVYFYWICRDTQEFESFKDLMIEVASDDNLSREVELNTYTTGELDLKRVNLEKWNQFSGRPNWNRILKEKATVHKGEEIGVFLCGPAAMAKEISSACVRHSKVGRKAGGDAPTVFRFHKENF</sequence>
<keyword evidence="1" id="KW-0249">Electron transport</keyword>
<evidence type="ECO:0000256" key="2">
    <source>
        <dbReference type="ARBA" id="ARBA00023002"/>
    </source>
</evidence>
<evidence type="ECO:0000256" key="3">
    <source>
        <dbReference type="SAM" id="MobiDB-lite"/>
    </source>
</evidence>
<evidence type="ECO:0000313" key="6">
    <source>
        <dbReference type="Proteomes" id="UP000070544"/>
    </source>
</evidence>
<dbReference type="Gene3D" id="2.40.30.10">
    <property type="entry name" value="Translation factors"/>
    <property type="match status" value="1"/>
</dbReference>
<dbReference type="InterPro" id="IPR000778">
    <property type="entry name" value="Cyt_b245_heavy_chain"/>
</dbReference>
<feature type="non-terminal residue" evidence="5">
    <location>
        <position position="1"/>
    </location>
</feature>
<dbReference type="SUPFAM" id="SSF52343">
    <property type="entry name" value="Ferredoxin reductase-like, C-terminal NADP-linked domain"/>
    <property type="match status" value="1"/>
</dbReference>
<dbReference type="OrthoDB" id="167398at2759"/>
<gene>
    <name evidence="5" type="ORF">M427DRAFT_302367</name>
</gene>
<evidence type="ECO:0000259" key="4">
    <source>
        <dbReference type="PROSITE" id="PS51384"/>
    </source>
</evidence>
<dbReference type="SUPFAM" id="SSF63380">
    <property type="entry name" value="Riboflavin synthase domain-like"/>
    <property type="match status" value="1"/>
</dbReference>
<dbReference type="AlphaFoldDB" id="A0A139AI06"/>
<dbReference type="CDD" id="cd06186">
    <property type="entry name" value="NOX_Duox_like_FAD_NADP"/>
    <property type="match status" value="1"/>
</dbReference>
<feature type="region of interest" description="Disordered" evidence="3">
    <location>
        <begin position="91"/>
        <end position="130"/>
    </location>
</feature>
<dbReference type="OMA" id="KKACKMA"/>
<dbReference type="Pfam" id="PF08022">
    <property type="entry name" value="FAD_binding_8"/>
    <property type="match status" value="1"/>
</dbReference>
<dbReference type="InterPro" id="IPR039261">
    <property type="entry name" value="FNR_nucleotide-bd"/>
</dbReference>
<dbReference type="InterPro" id="IPR017927">
    <property type="entry name" value="FAD-bd_FR_type"/>
</dbReference>
<dbReference type="GO" id="GO:0043020">
    <property type="term" value="C:NADPH oxidase complex"/>
    <property type="evidence" value="ECO:0007669"/>
    <property type="project" value="TreeGrafter"/>
</dbReference>